<dbReference type="Gene3D" id="3.20.20.150">
    <property type="entry name" value="Divalent-metal-dependent TIM barrel enzymes"/>
    <property type="match status" value="1"/>
</dbReference>
<gene>
    <name evidence="2" type="ORF">GP486_000633</name>
</gene>
<protein>
    <recommendedName>
        <fullName evidence="1">Xylose isomerase-like TIM barrel domain-containing protein</fullName>
    </recommendedName>
</protein>
<dbReference type="PANTHER" id="PTHR12110">
    <property type="entry name" value="HYDROXYPYRUVATE ISOMERASE"/>
    <property type="match status" value="1"/>
</dbReference>
<dbReference type="Proteomes" id="UP000750711">
    <property type="component" value="Unassembled WGS sequence"/>
</dbReference>
<dbReference type="InterPro" id="IPR050312">
    <property type="entry name" value="IolE/XylAMocC-like"/>
</dbReference>
<dbReference type="AlphaFoldDB" id="A0A9P8RTD2"/>
<comment type="caution">
    <text evidence="2">The sequence shown here is derived from an EMBL/GenBank/DDBJ whole genome shotgun (WGS) entry which is preliminary data.</text>
</comment>
<dbReference type="InterPro" id="IPR013022">
    <property type="entry name" value="Xyl_isomerase-like_TIM-brl"/>
</dbReference>
<dbReference type="PANTHER" id="PTHR12110:SF21">
    <property type="entry name" value="XYLOSE ISOMERASE-LIKE TIM BARREL DOMAIN-CONTAINING PROTEIN"/>
    <property type="match status" value="1"/>
</dbReference>
<dbReference type="Pfam" id="PF01261">
    <property type="entry name" value="AP_endonuc_2"/>
    <property type="match status" value="1"/>
</dbReference>
<reference evidence="2" key="1">
    <citation type="submission" date="2021-03" db="EMBL/GenBank/DDBJ databases">
        <title>Comparative genomics and phylogenomic investigation of the class Geoglossomycetes provide insights into ecological specialization and systematics.</title>
        <authorList>
            <person name="Melie T."/>
            <person name="Pirro S."/>
            <person name="Miller A.N."/>
            <person name="Quandt A."/>
        </authorList>
    </citation>
    <scope>NUCLEOTIDE SEQUENCE</scope>
    <source>
        <strain evidence="2">CAQ_001_2017</strain>
    </source>
</reference>
<organism evidence="2 3">
    <name type="scientific">Trichoglossum hirsutum</name>
    <dbReference type="NCBI Taxonomy" id="265104"/>
    <lineage>
        <taxon>Eukaryota</taxon>
        <taxon>Fungi</taxon>
        <taxon>Dikarya</taxon>
        <taxon>Ascomycota</taxon>
        <taxon>Pezizomycotina</taxon>
        <taxon>Geoglossomycetes</taxon>
        <taxon>Geoglossales</taxon>
        <taxon>Geoglossaceae</taxon>
        <taxon>Trichoglossum</taxon>
    </lineage>
</organism>
<evidence type="ECO:0000313" key="2">
    <source>
        <dbReference type="EMBL" id="KAH0565965.1"/>
    </source>
</evidence>
<feature type="domain" description="Xylose isomerase-like TIM barrel" evidence="1">
    <location>
        <begin position="36"/>
        <end position="355"/>
    </location>
</feature>
<evidence type="ECO:0000313" key="3">
    <source>
        <dbReference type="Proteomes" id="UP000750711"/>
    </source>
</evidence>
<dbReference type="InterPro" id="IPR036237">
    <property type="entry name" value="Xyl_isomerase-like_sf"/>
</dbReference>
<dbReference type="EMBL" id="JAGHQM010000046">
    <property type="protein sequence ID" value="KAH0565965.1"/>
    <property type="molecule type" value="Genomic_DNA"/>
</dbReference>
<accession>A0A9P8RTD2</accession>
<proteinExistence type="predicted"/>
<name>A0A9P8RTD2_9PEZI</name>
<sequence>MSTTSKINDFPANPSSIATFSLGHRANHTLPTRLCAAASAGFTHVELFDDDWSTHLTLALQSQHLPPSVSPWDAAPDNLRIARNLGLLVRSLGLTIVCSQPARDVEGILDPSDRAAALRDVAARFPFLRAMGTEMMFLCASTRDEEGVSHDPGVVARDLAELGDMAAAFARADGGPTIRIAYEGLSWATQNNTWQRSWDIVNRANRPNVGLVIDTFHILVQEFASPLNPTTSSPPTSTKEALAGLRASMSSLSASVLGSKVFLVQISDAAIIEPAEFWALGSTHMERLRTYARTRRLYPGENGGWMPTDIVVEAVRRSGYKGPWSLEVFHSRLEDPGNDLPWREAEKGYESLRWLTEARERMRGRRSGR</sequence>
<keyword evidence="3" id="KW-1185">Reference proteome</keyword>
<evidence type="ECO:0000259" key="1">
    <source>
        <dbReference type="Pfam" id="PF01261"/>
    </source>
</evidence>
<dbReference type="SUPFAM" id="SSF51658">
    <property type="entry name" value="Xylose isomerase-like"/>
    <property type="match status" value="1"/>
</dbReference>